<dbReference type="GeneID" id="68866450"/>
<dbReference type="KEGG" id="scas:SACC_17190"/>
<organism evidence="1 2">
    <name type="scientific">Saccharolobus caldissimus</name>
    <dbReference type="NCBI Taxonomy" id="1702097"/>
    <lineage>
        <taxon>Archaea</taxon>
        <taxon>Thermoproteota</taxon>
        <taxon>Thermoprotei</taxon>
        <taxon>Sulfolobales</taxon>
        <taxon>Sulfolobaceae</taxon>
        <taxon>Saccharolobus</taxon>
    </lineage>
</organism>
<reference evidence="1 2" key="1">
    <citation type="journal article" date="2022" name="Microbiol. Resour. Announc.">
        <title>Complete Genome Sequence of the Hyperthermophilic and Acidophilic Archaeon Saccharolobus caldissimus Strain HS-3T.</title>
        <authorList>
            <person name="Sakai H.D."/>
            <person name="Kurosawa N."/>
        </authorList>
    </citation>
    <scope>NUCLEOTIDE SEQUENCE [LARGE SCALE GENOMIC DNA]</scope>
    <source>
        <strain evidence="1 2">JCM32116</strain>
    </source>
</reference>
<sequence>MVRLVATLGKSPGGIAETIRNLTSGKYVAPFEPTEINIDEVIVLRTKGTDEAYYFLKAILYCCLNLTSIKEIVFDFDDITSPKDFVSVREKTRSILKAGDYLDFTGGRKAISSATVLAARDAGAHLVSSIIDQNEYIQMNKRFEELKDKAMRVYNKGQCLSYFCDLISPNAQTIVFF</sequence>
<proteinExistence type="predicted"/>
<name>A0AAQ4CSC1_9CREN</name>
<dbReference type="Gene3D" id="3.40.50.10770">
    <property type="entry name" value="Hypothetical protein VC1899 like domain (Restriction endonuclease-like)"/>
    <property type="match status" value="1"/>
</dbReference>
<evidence type="ECO:0000313" key="1">
    <source>
        <dbReference type="EMBL" id="BDB98702.1"/>
    </source>
</evidence>
<protein>
    <submittedName>
        <fullName evidence="1">Uncharacterized protein</fullName>
    </submittedName>
</protein>
<gene>
    <name evidence="1" type="ORF">SACC_17190</name>
</gene>
<dbReference type="EMBL" id="AP025226">
    <property type="protein sequence ID" value="BDB98702.1"/>
    <property type="molecule type" value="Genomic_DNA"/>
</dbReference>
<dbReference type="Proteomes" id="UP001319921">
    <property type="component" value="Chromosome"/>
</dbReference>
<dbReference type="AlphaFoldDB" id="A0AAQ4CSC1"/>
<accession>A0AAQ4CSC1</accession>
<evidence type="ECO:0000313" key="2">
    <source>
        <dbReference type="Proteomes" id="UP001319921"/>
    </source>
</evidence>
<dbReference type="NCBIfam" id="NF040581">
    <property type="entry name" value="cas_Crn1"/>
    <property type="match status" value="1"/>
</dbReference>
<keyword evidence="2" id="KW-1185">Reference proteome</keyword>
<dbReference type="RefSeq" id="WP_229569079.1">
    <property type="nucleotide sequence ID" value="NZ_AP025226.1"/>
</dbReference>